<evidence type="ECO:0000256" key="1">
    <source>
        <dbReference type="SAM" id="MobiDB-lite"/>
    </source>
</evidence>
<dbReference type="RefSeq" id="WP_380232067.1">
    <property type="nucleotide sequence ID" value="NZ_JBHSVH010000002.1"/>
</dbReference>
<reference evidence="3" key="1">
    <citation type="journal article" date="2019" name="Int. J. Syst. Evol. Microbiol.">
        <title>The Global Catalogue of Microorganisms (GCM) 10K type strain sequencing project: providing services to taxonomists for standard genome sequencing and annotation.</title>
        <authorList>
            <consortium name="The Broad Institute Genomics Platform"/>
            <consortium name="The Broad Institute Genome Sequencing Center for Infectious Disease"/>
            <person name="Wu L."/>
            <person name="Ma J."/>
        </authorList>
    </citation>
    <scope>NUCLEOTIDE SEQUENCE [LARGE SCALE GENOMIC DNA]</scope>
    <source>
        <strain evidence="3">CGMCC 1.12859</strain>
    </source>
</reference>
<comment type="caution">
    <text evidence="2">The sequence shown here is derived from an EMBL/GenBank/DDBJ whole genome shotgun (WGS) entry which is preliminary data.</text>
</comment>
<sequence length="152" mass="16694">MTATGPRTPHRPPRTGELWSGEEEDRLAALHGEGSDPADIAQHLGRSENSVRWKLHSLRLAARPDDLVPAPRPALPEPPKAYTVEEKRREHPNAYKRWTAEEDADLLDRCANGVSLAELAEEFGRYEGAIASRLLKLDAQGPAVGEAEEFGG</sequence>
<dbReference type="EMBL" id="JBHTAJ010000053">
    <property type="protein sequence ID" value="MFC7182810.1"/>
    <property type="molecule type" value="Genomic_DNA"/>
</dbReference>
<feature type="compositionally biased region" description="Pro residues" evidence="1">
    <location>
        <begin position="70"/>
        <end position="79"/>
    </location>
</feature>
<evidence type="ECO:0000313" key="3">
    <source>
        <dbReference type="Proteomes" id="UP001596435"/>
    </source>
</evidence>
<keyword evidence="3" id="KW-1185">Reference proteome</keyword>
<organism evidence="2 3">
    <name type="scientific">Kitasatospora paranensis</name>
    <dbReference type="NCBI Taxonomy" id="258053"/>
    <lineage>
        <taxon>Bacteria</taxon>
        <taxon>Bacillati</taxon>
        <taxon>Actinomycetota</taxon>
        <taxon>Actinomycetes</taxon>
        <taxon>Kitasatosporales</taxon>
        <taxon>Streptomycetaceae</taxon>
        <taxon>Kitasatospora</taxon>
    </lineage>
</organism>
<evidence type="ECO:0000313" key="2">
    <source>
        <dbReference type="EMBL" id="MFC7182810.1"/>
    </source>
</evidence>
<feature type="region of interest" description="Disordered" evidence="1">
    <location>
        <begin position="1"/>
        <end position="21"/>
    </location>
</feature>
<accession>A0ABW2FZZ6</accession>
<name>A0ABW2FZZ6_9ACTN</name>
<protein>
    <submittedName>
        <fullName evidence="2">Uncharacterized protein</fullName>
    </submittedName>
</protein>
<dbReference type="Proteomes" id="UP001596435">
    <property type="component" value="Unassembled WGS sequence"/>
</dbReference>
<gene>
    <name evidence="2" type="ORF">ACFQMG_24990</name>
</gene>
<feature type="region of interest" description="Disordered" evidence="1">
    <location>
        <begin position="66"/>
        <end position="90"/>
    </location>
</feature>
<proteinExistence type="predicted"/>